<evidence type="ECO:0000256" key="3">
    <source>
        <dbReference type="ARBA" id="ARBA00022722"/>
    </source>
</evidence>
<keyword evidence="6" id="KW-0695">RNA-directed DNA polymerase</keyword>
<protein>
    <recommendedName>
        <fullName evidence="7">Reverse transcriptase RNase H-like domain-containing protein</fullName>
    </recommendedName>
</protein>
<evidence type="ECO:0000313" key="9">
    <source>
        <dbReference type="Proteomes" id="UP000294530"/>
    </source>
</evidence>
<dbReference type="GO" id="GO:0016787">
    <property type="term" value="F:hydrolase activity"/>
    <property type="evidence" value="ECO:0007669"/>
    <property type="project" value="UniProtKB-KW"/>
</dbReference>
<dbReference type="GO" id="GO:0003964">
    <property type="term" value="F:RNA-directed DNA polymerase activity"/>
    <property type="evidence" value="ECO:0007669"/>
    <property type="project" value="UniProtKB-KW"/>
</dbReference>
<dbReference type="KEGG" id="blac:94346589"/>
<proteinExistence type="predicted"/>
<evidence type="ECO:0000313" key="8">
    <source>
        <dbReference type="EMBL" id="TDH69635.1"/>
    </source>
</evidence>
<dbReference type="InterPro" id="IPR041373">
    <property type="entry name" value="RT_RNaseH"/>
</dbReference>
<dbReference type="Pfam" id="PF17917">
    <property type="entry name" value="RT_RNaseH"/>
    <property type="match status" value="1"/>
</dbReference>
<evidence type="ECO:0000256" key="5">
    <source>
        <dbReference type="ARBA" id="ARBA00022801"/>
    </source>
</evidence>
<reference evidence="8 9" key="1">
    <citation type="journal article" date="2021" name="Genome Biol.">
        <title>AFLAP: assembly-free linkage analysis pipeline using k-mers from genome sequencing data.</title>
        <authorList>
            <person name="Fletcher K."/>
            <person name="Zhang L."/>
            <person name="Gil J."/>
            <person name="Han R."/>
            <person name="Cavanaugh K."/>
            <person name="Michelmore R."/>
        </authorList>
    </citation>
    <scope>NUCLEOTIDE SEQUENCE [LARGE SCALE GENOMIC DNA]</scope>
    <source>
        <strain evidence="8 9">SF5</strain>
    </source>
</reference>
<keyword evidence="9" id="KW-1185">Reference proteome</keyword>
<keyword evidence="4" id="KW-0255">Endonuclease</keyword>
<evidence type="ECO:0000256" key="4">
    <source>
        <dbReference type="ARBA" id="ARBA00022759"/>
    </source>
</evidence>
<dbReference type="AlphaFoldDB" id="A0A976FMN2"/>
<organism evidence="8 9">
    <name type="scientific">Bremia lactucae</name>
    <name type="common">Lettuce downy mildew</name>
    <dbReference type="NCBI Taxonomy" id="4779"/>
    <lineage>
        <taxon>Eukaryota</taxon>
        <taxon>Sar</taxon>
        <taxon>Stramenopiles</taxon>
        <taxon>Oomycota</taxon>
        <taxon>Peronosporomycetes</taxon>
        <taxon>Peronosporales</taxon>
        <taxon>Peronosporaceae</taxon>
        <taxon>Bremia</taxon>
    </lineage>
</organism>
<feature type="domain" description="Reverse transcriptase RNase H-like" evidence="7">
    <location>
        <begin position="42"/>
        <end position="91"/>
    </location>
</feature>
<accession>A0A976FMN2</accession>
<keyword evidence="2" id="KW-0548">Nucleotidyltransferase</keyword>
<evidence type="ECO:0000256" key="2">
    <source>
        <dbReference type="ARBA" id="ARBA00022695"/>
    </source>
</evidence>
<keyword evidence="1" id="KW-0808">Transferase</keyword>
<dbReference type="RefSeq" id="XP_067819134.1">
    <property type="nucleotide sequence ID" value="XM_067960918.1"/>
</dbReference>
<dbReference type="GeneID" id="94346589"/>
<name>A0A976FMN2_BRELC</name>
<dbReference type="GO" id="GO:0004519">
    <property type="term" value="F:endonuclease activity"/>
    <property type="evidence" value="ECO:0007669"/>
    <property type="project" value="UniProtKB-KW"/>
</dbReference>
<evidence type="ECO:0000259" key="7">
    <source>
        <dbReference type="Pfam" id="PF17917"/>
    </source>
</evidence>
<dbReference type="EMBL" id="SHOA02000002">
    <property type="protein sequence ID" value="TDH69635.1"/>
    <property type="molecule type" value="Genomic_DNA"/>
</dbReference>
<sequence>MSLYASSWMHPTADGDWLPLRYGTGLTILAPKNNNMSYYGCFEDTSHRLRIIQKEAYQLIWACRQLTYLLVRSAGFHLFCDHKSLVYMFSPYYKVKPMFVANYNDGLRLGWLGIPDHPSAFILIFNAPLCQHL</sequence>
<dbReference type="Proteomes" id="UP000294530">
    <property type="component" value="Unassembled WGS sequence"/>
</dbReference>
<keyword evidence="3" id="KW-0540">Nuclease</keyword>
<dbReference type="OrthoDB" id="127017at2759"/>
<comment type="caution">
    <text evidence="8">The sequence shown here is derived from an EMBL/GenBank/DDBJ whole genome shotgun (WGS) entry which is preliminary data.</text>
</comment>
<gene>
    <name evidence="8" type="ORF">CCR75_002821</name>
</gene>
<evidence type="ECO:0000256" key="1">
    <source>
        <dbReference type="ARBA" id="ARBA00022679"/>
    </source>
</evidence>
<keyword evidence="5" id="KW-0378">Hydrolase</keyword>
<evidence type="ECO:0000256" key="6">
    <source>
        <dbReference type="ARBA" id="ARBA00022918"/>
    </source>
</evidence>